<dbReference type="GO" id="GO:0004633">
    <property type="term" value="F:phosphopantothenoylcysteine decarboxylase activity"/>
    <property type="evidence" value="ECO:0007669"/>
    <property type="project" value="UniProtKB-UniRule"/>
</dbReference>
<dbReference type="InterPro" id="IPR035929">
    <property type="entry name" value="CoaB-like_sf"/>
</dbReference>
<evidence type="ECO:0000313" key="8">
    <source>
        <dbReference type="Proteomes" id="UP000217194"/>
    </source>
</evidence>
<dbReference type="EMBL" id="CP016778">
    <property type="protein sequence ID" value="ASY22604.1"/>
    <property type="molecule type" value="Genomic_DNA"/>
</dbReference>
<dbReference type="GO" id="GO:0015941">
    <property type="term" value="P:pantothenate catabolic process"/>
    <property type="evidence" value="ECO:0007669"/>
    <property type="project" value="InterPro"/>
</dbReference>
<dbReference type="InterPro" id="IPR036551">
    <property type="entry name" value="Flavin_trans-like"/>
</dbReference>
<evidence type="ECO:0000259" key="6">
    <source>
        <dbReference type="Pfam" id="PF04127"/>
    </source>
</evidence>
<feature type="binding site" evidence="3">
    <location>
        <position position="338"/>
    </location>
    <ligand>
        <name>CTP</name>
        <dbReference type="ChEBI" id="CHEBI:37563"/>
    </ligand>
</feature>
<keyword evidence="3" id="KW-0479">Metal-binding</keyword>
<dbReference type="GO" id="GO:0015937">
    <property type="term" value="P:coenzyme A biosynthetic process"/>
    <property type="evidence" value="ECO:0007669"/>
    <property type="project" value="UniProtKB-UniRule"/>
</dbReference>
<dbReference type="Gene3D" id="3.40.50.10300">
    <property type="entry name" value="CoaB-like"/>
    <property type="match status" value="1"/>
</dbReference>
<accession>A0AAC9YVY3</accession>
<dbReference type="PANTHER" id="PTHR14359">
    <property type="entry name" value="HOMO-OLIGOMERIC FLAVIN CONTAINING CYS DECARBOXYLASE FAMILY"/>
    <property type="match status" value="1"/>
</dbReference>
<dbReference type="InterPro" id="IPR005252">
    <property type="entry name" value="CoaBC"/>
</dbReference>
<dbReference type="Gene3D" id="3.40.50.1950">
    <property type="entry name" value="Flavin prenyltransferase-like"/>
    <property type="match status" value="1"/>
</dbReference>
<dbReference type="HAMAP" id="MF_02225">
    <property type="entry name" value="CoaBC"/>
    <property type="match status" value="1"/>
</dbReference>
<comment type="cofactor">
    <cofactor evidence="3">
        <name>Mg(2+)</name>
        <dbReference type="ChEBI" id="CHEBI:18420"/>
    </cofactor>
</comment>
<dbReference type="GO" id="GO:0071513">
    <property type="term" value="C:phosphopantothenoylcysteine decarboxylase complex"/>
    <property type="evidence" value="ECO:0007669"/>
    <property type="project" value="TreeGrafter"/>
</dbReference>
<feature type="binding site" evidence="3">
    <location>
        <position position="277"/>
    </location>
    <ligand>
        <name>CTP</name>
        <dbReference type="ChEBI" id="CHEBI:37563"/>
    </ligand>
</feature>
<evidence type="ECO:0000256" key="4">
    <source>
        <dbReference type="RuleBase" id="RU364078"/>
    </source>
</evidence>
<dbReference type="GO" id="GO:0004632">
    <property type="term" value="F:phosphopantothenate--cysteine ligase activity"/>
    <property type="evidence" value="ECO:0007669"/>
    <property type="project" value="UniProtKB-UniRule"/>
</dbReference>
<keyword evidence="3 4" id="KW-0436">Ligase</keyword>
<comment type="catalytic activity">
    <reaction evidence="3 4">
        <text>N-[(R)-4-phosphopantothenoyl]-L-cysteine + H(+) = (R)-4'-phosphopantetheine + CO2</text>
        <dbReference type="Rhea" id="RHEA:16793"/>
        <dbReference type="ChEBI" id="CHEBI:15378"/>
        <dbReference type="ChEBI" id="CHEBI:16526"/>
        <dbReference type="ChEBI" id="CHEBI:59458"/>
        <dbReference type="ChEBI" id="CHEBI:61723"/>
        <dbReference type="EC" id="4.1.1.36"/>
    </reaction>
</comment>
<comment type="function">
    <text evidence="4">Catalyzes two steps in the biosynthesis of coenzyme A. In the first step cysteine is conjugated to 4'-phosphopantothenate to form 4-phosphopantothenoylcysteine, in the latter compound is decarboxylated to form 4'-phosphopantotheine.</text>
</comment>
<comment type="function">
    <text evidence="3">Catalyzes two sequential steps in the biosynthesis of coenzyme A. In the first step cysteine is conjugated to 4'-phosphopantothenate to form 4-phosphopantothenoylcysteine. In the second step the latter compound is decarboxylated to form 4'-phosphopantotheine.</text>
</comment>
<dbReference type="NCBIfam" id="TIGR00521">
    <property type="entry name" value="coaBC_dfp"/>
    <property type="match status" value="1"/>
</dbReference>
<reference evidence="7 8" key="1">
    <citation type="submission" date="2016-07" db="EMBL/GenBank/DDBJ databases">
        <title>High microdiversification within the ubiquitous acI lineage of Actinobacteria.</title>
        <authorList>
            <person name="Neuenschwander S.M."/>
            <person name="Salcher M."/>
            <person name="Ghai R."/>
            <person name="Pernthaler J."/>
        </authorList>
    </citation>
    <scope>NUCLEOTIDE SEQUENCE [LARGE SCALE GENOMIC DNA]</scope>
    <source>
        <strain evidence="7">MMS-IIB-76</strain>
    </source>
</reference>
<dbReference type="SUPFAM" id="SSF102645">
    <property type="entry name" value="CoaB-like"/>
    <property type="match status" value="1"/>
</dbReference>
<comment type="similarity">
    <text evidence="3 4">In the N-terminal section; belongs to the HFCD (homo-oligomeric flavin containing Cys decarboxylase) superfamily.</text>
</comment>
<dbReference type="Pfam" id="PF02441">
    <property type="entry name" value="Flavoprotein"/>
    <property type="match status" value="1"/>
</dbReference>
<evidence type="ECO:0000313" key="7">
    <source>
        <dbReference type="EMBL" id="ASY22604.1"/>
    </source>
</evidence>
<keyword evidence="3" id="KW-0460">Magnesium</keyword>
<comment type="pathway">
    <text evidence="3 4">Cofactor biosynthesis; coenzyme A biosynthesis; CoA from (R)-pantothenate: step 3/5.</text>
</comment>
<keyword evidence="3 4" id="KW-0288">FMN</keyword>
<keyword evidence="2 3" id="KW-0456">Lyase</keyword>
<evidence type="ECO:0000259" key="5">
    <source>
        <dbReference type="Pfam" id="PF02441"/>
    </source>
</evidence>
<evidence type="ECO:0000256" key="1">
    <source>
        <dbReference type="ARBA" id="ARBA00022793"/>
    </source>
</evidence>
<name>A0AAC9YVY3_9ACTN</name>
<comment type="catalytic activity">
    <reaction evidence="3 4">
        <text>(R)-4'-phosphopantothenate + L-cysteine + CTP = N-[(R)-4-phosphopantothenoyl]-L-cysteine + CMP + diphosphate + H(+)</text>
        <dbReference type="Rhea" id="RHEA:19397"/>
        <dbReference type="ChEBI" id="CHEBI:10986"/>
        <dbReference type="ChEBI" id="CHEBI:15378"/>
        <dbReference type="ChEBI" id="CHEBI:33019"/>
        <dbReference type="ChEBI" id="CHEBI:35235"/>
        <dbReference type="ChEBI" id="CHEBI:37563"/>
        <dbReference type="ChEBI" id="CHEBI:59458"/>
        <dbReference type="ChEBI" id="CHEBI:60377"/>
        <dbReference type="EC" id="6.3.2.5"/>
    </reaction>
</comment>
<organism evidence="7 8">
    <name type="scientific">Candidatus Planktophila versatilis</name>
    <dbReference type="NCBI Taxonomy" id="1884905"/>
    <lineage>
        <taxon>Bacteria</taxon>
        <taxon>Bacillati</taxon>
        <taxon>Actinomycetota</taxon>
        <taxon>Actinomycetes</taxon>
        <taxon>Candidatus Nanopelagicales</taxon>
        <taxon>Candidatus Nanopelagicaceae</taxon>
        <taxon>Candidatus Planktophila</taxon>
    </lineage>
</organism>
<dbReference type="PANTHER" id="PTHR14359:SF6">
    <property type="entry name" value="PHOSPHOPANTOTHENOYLCYSTEINE DECARBOXYLASE"/>
    <property type="match status" value="1"/>
</dbReference>
<feature type="region of interest" description="Phosphopantothenate--cysteine ligase" evidence="3">
    <location>
        <begin position="189"/>
        <end position="394"/>
    </location>
</feature>
<dbReference type="SUPFAM" id="SSF52507">
    <property type="entry name" value="Homo-oligomeric flavin-containing Cys decarboxylases, HFCD"/>
    <property type="match status" value="1"/>
</dbReference>
<gene>
    <name evidence="3" type="primary">coaBC</name>
    <name evidence="7" type="ORF">A1sIIB76_03340</name>
</gene>
<dbReference type="RefSeq" id="WP_095697034.1">
    <property type="nucleotide sequence ID" value="NZ_CP016778.1"/>
</dbReference>
<dbReference type="EC" id="4.1.1.36" evidence="3"/>
<sequence length="394" mass="42030">MQGHGREVILGVGGGIAAYKSCDLLRRLQDIGFLVTVVPTPSSLNFVGAATWEALSGRAVTTEVFESVEEVRHVSLAKKADFIIIAPATADLIARIAAGRADDLLTNVILAANVPVLIVPAMHPNMWSDQATTANVRVLRERGYHVLDPDVGALTSGDVGQGRFPETAKMLQAFSDLAQVKSDYLGRRVLVSAGGTREPIDPVRFIGNQSSGKQGYAVALQALRRGADVVLVSANASLPDIEGVQTIHVKTASEMHEVLHREFSQCDVLVMAAAVADARPEQMQDSKIKKASLATINLTENVDILKSLHDVKVKQVVVAFAAETSHDANAAQSKMLAKGADILYLNDVSGGDIFNSETTFGEIFTSTGASYKVAKTTKDTLAQELLDHALHQLG</sequence>
<feature type="binding site" evidence="3">
    <location>
        <position position="334"/>
    </location>
    <ligand>
        <name>CTP</name>
        <dbReference type="ChEBI" id="CHEBI:37563"/>
    </ligand>
</feature>
<dbReference type="InterPro" id="IPR007085">
    <property type="entry name" value="DNA/pantothenate-metab_flavo_C"/>
</dbReference>
<comment type="pathway">
    <text evidence="3 4">Cofactor biosynthesis; coenzyme A biosynthesis; CoA from (R)-pantothenate: step 2/5.</text>
</comment>
<dbReference type="AlphaFoldDB" id="A0AAC9YVY3"/>
<protein>
    <recommendedName>
        <fullName evidence="3">Coenzyme A biosynthesis bifunctional protein CoaBC</fullName>
    </recommendedName>
    <alternativeName>
        <fullName evidence="3">DNA/pantothenate metabolism flavoprotein</fullName>
    </alternativeName>
    <alternativeName>
        <fullName evidence="3">Phosphopantothenoylcysteine synthetase/decarboxylase</fullName>
        <shortName evidence="3">PPCS-PPCDC</shortName>
    </alternativeName>
    <domain>
        <recommendedName>
            <fullName evidence="3">Phosphopantothenoylcysteine decarboxylase</fullName>
            <shortName evidence="3">PPC decarboxylase</shortName>
            <shortName evidence="3">PPC-DC</shortName>
            <ecNumber evidence="3">4.1.1.36</ecNumber>
        </recommendedName>
        <alternativeName>
            <fullName evidence="3">CoaC</fullName>
        </alternativeName>
    </domain>
    <domain>
        <recommendedName>
            <fullName evidence="3">Phosphopantothenate--cysteine ligase</fullName>
            <ecNumber evidence="3">6.3.2.5</ecNumber>
        </recommendedName>
        <alternativeName>
            <fullName evidence="3">CoaB</fullName>
        </alternativeName>
        <alternativeName>
            <fullName evidence="3">Phosphopantothenoylcysteine synthetase</fullName>
            <shortName evidence="3">PPC synthetase</shortName>
            <shortName evidence="3">PPC-S</shortName>
        </alternativeName>
    </domain>
</protein>
<keyword evidence="1 3" id="KW-0210">Decarboxylase</keyword>
<dbReference type="InterPro" id="IPR003382">
    <property type="entry name" value="Flavoprotein"/>
</dbReference>
<evidence type="ECO:0000256" key="3">
    <source>
        <dbReference type="HAMAP-Rule" id="MF_02225"/>
    </source>
</evidence>
<comment type="similarity">
    <text evidence="3 4">In the C-terminal section; belongs to the PPC synthetase family.</text>
</comment>
<keyword evidence="3 4" id="KW-0285">Flavoprotein</keyword>
<dbReference type="GO" id="GO:0010181">
    <property type="term" value="F:FMN binding"/>
    <property type="evidence" value="ECO:0007669"/>
    <property type="project" value="UniProtKB-UniRule"/>
</dbReference>
<dbReference type="Proteomes" id="UP000217194">
    <property type="component" value="Chromosome"/>
</dbReference>
<dbReference type="EC" id="6.3.2.5" evidence="3"/>
<feature type="region of interest" description="Phosphopantothenoylcysteine decarboxylase" evidence="3">
    <location>
        <begin position="1"/>
        <end position="188"/>
    </location>
</feature>
<comment type="caution">
    <text evidence="3">Lacks conserved residue(s) required for the propagation of feature annotation.</text>
</comment>
<dbReference type="Pfam" id="PF04127">
    <property type="entry name" value="DFP"/>
    <property type="match status" value="1"/>
</dbReference>
<feature type="domain" description="DNA/pantothenate metabolism flavoprotein C-terminal" evidence="6">
    <location>
        <begin position="186"/>
        <end position="389"/>
    </location>
</feature>
<feature type="binding site" evidence="3">
    <location>
        <position position="287"/>
    </location>
    <ligand>
        <name>CTP</name>
        <dbReference type="ChEBI" id="CHEBI:37563"/>
    </ligand>
</feature>
<keyword evidence="3" id="KW-0511">Multifunctional enzyme</keyword>
<proteinExistence type="inferred from homology"/>
<feature type="domain" description="Flavoprotein" evidence="5">
    <location>
        <begin position="7"/>
        <end position="171"/>
    </location>
</feature>
<dbReference type="GO" id="GO:0046872">
    <property type="term" value="F:metal ion binding"/>
    <property type="evidence" value="ECO:0007669"/>
    <property type="project" value="UniProtKB-KW"/>
</dbReference>
<evidence type="ECO:0000256" key="2">
    <source>
        <dbReference type="ARBA" id="ARBA00023239"/>
    </source>
</evidence>
<comment type="cofactor">
    <cofactor evidence="3">
        <name>FMN</name>
        <dbReference type="ChEBI" id="CHEBI:58210"/>
    </cofactor>
    <text evidence="3">Binds 1 FMN per subunit.</text>
</comment>
<feature type="binding site" evidence="3">
    <location>
        <position position="320"/>
    </location>
    <ligand>
        <name>CTP</name>
        <dbReference type="ChEBI" id="CHEBI:37563"/>
    </ligand>
</feature>